<proteinExistence type="predicted"/>
<organism evidence="1 2">
    <name type="scientific">Nocardia uniformis</name>
    <dbReference type="NCBI Taxonomy" id="53432"/>
    <lineage>
        <taxon>Bacteria</taxon>
        <taxon>Bacillati</taxon>
        <taxon>Actinomycetota</taxon>
        <taxon>Actinomycetes</taxon>
        <taxon>Mycobacteriales</taxon>
        <taxon>Nocardiaceae</taxon>
        <taxon>Nocardia</taxon>
    </lineage>
</organism>
<evidence type="ECO:0000313" key="2">
    <source>
        <dbReference type="Proteomes" id="UP000586827"/>
    </source>
</evidence>
<dbReference type="RefSeq" id="WP_157553519.1">
    <property type="nucleotide sequence ID" value="NZ_JABELX010000016.1"/>
</dbReference>
<keyword evidence="2" id="KW-1185">Reference proteome</keyword>
<reference evidence="1 2" key="1">
    <citation type="submission" date="2020-05" db="EMBL/GenBank/DDBJ databases">
        <title>MicrobeNet Type strains.</title>
        <authorList>
            <person name="Nicholson A.C."/>
        </authorList>
    </citation>
    <scope>NUCLEOTIDE SEQUENCE [LARGE SCALE GENOMIC DNA]</scope>
    <source>
        <strain evidence="1 2">JCM 3224</strain>
    </source>
</reference>
<accession>A0A849CA73</accession>
<dbReference type="InterPro" id="IPR036628">
    <property type="entry name" value="Clp_N_dom_sf"/>
</dbReference>
<comment type="caution">
    <text evidence="1">The sequence shown here is derived from an EMBL/GenBank/DDBJ whole genome shotgun (WGS) entry which is preliminary data.</text>
</comment>
<protein>
    <recommendedName>
        <fullName evidence="3">Clp R domain-containing protein</fullName>
    </recommendedName>
</protein>
<sequence>MTTVPPAASDSTSEPPRDVCSPELLRLLDDALAVADSGGAEQVGIEHIVMAMLLHARNIPVRALLDLRLDPSVVFSRLTEFARREVDAQTLTN</sequence>
<dbReference type="Gene3D" id="1.10.1780.10">
    <property type="entry name" value="Clp, N-terminal domain"/>
    <property type="match status" value="1"/>
</dbReference>
<dbReference type="AlphaFoldDB" id="A0A849CA73"/>
<dbReference type="SUPFAM" id="SSF81923">
    <property type="entry name" value="Double Clp-N motif"/>
    <property type="match status" value="1"/>
</dbReference>
<evidence type="ECO:0000313" key="1">
    <source>
        <dbReference type="EMBL" id="NNH74746.1"/>
    </source>
</evidence>
<dbReference type="Proteomes" id="UP000586827">
    <property type="component" value="Unassembled WGS sequence"/>
</dbReference>
<dbReference type="EMBL" id="JABELX010000016">
    <property type="protein sequence ID" value="NNH74746.1"/>
    <property type="molecule type" value="Genomic_DNA"/>
</dbReference>
<evidence type="ECO:0008006" key="3">
    <source>
        <dbReference type="Google" id="ProtNLM"/>
    </source>
</evidence>
<gene>
    <name evidence="1" type="ORF">HLB23_33685</name>
</gene>
<name>A0A849CA73_9NOCA</name>